<dbReference type="AlphaFoldDB" id="A0A8J1TQ61"/>
<feature type="region of interest" description="Disordered" evidence="9">
    <location>
        <begin position="418"/>
        <end position="449"/>
    </location>
</feature>
<keyword evidence="12" id="KW-1185">Reference proteome</keyword>
<evidence type="ECO:0000313" key="11">
    <source>
        <dbReference type="EMBL" id="CAH1776093.1"/>
    </source>
</evidence>
<feature type="transmembrane region" description="Helical" evidence="10">
    <location>
        <begin position="228"/>
        <end position="255"/>
    </location>
</feature>
<accession>A0A8J1TQ61</accession>
<feature type="transmembrane region" description="Helical" evidence="10">
    <location>
        <begin position="276"/>
        <end position="300"/>
    </location>
</feature>
<evidence type="ECO:0000256" key="3">
    <source>
        <dbReference type="ARBA" id="ARBA00022989"/>
    </source>
</evidence>
<evidence type="ECO:0000256" key="2">
    <source>
        <dbReference type="ARBA" id="ARBA00022692"/>
    </source>
</evidence>
<feature type="transmembrane region" description="Helical" evidence="10">
    <location>
        <begin position="320"/>
        <end position="340"/>
    </location>
</feature>
<feature type="transmembrane region" description="Helical" evidence="10">
    <location>
        <begin position="63"/>
        <end position="86"/>
    </location>
</feature>
<reference evidence="11" key="1">
    <citation type="submission" date="2022-03" db="EMBL/GenBank/DDBJ databases">
        <authorList>
            <person name="Martin C."/>
        </authorList>
    </citation>
    <scope>NUCLEOTIDE SEQUENCE</scope>
</reference>
<keyword evidence="5 10" id="KW-0472">Membrane</keyword>
<dbReference type="PANTHER" id="PTHR24243">
    <property type="entry name" value="G-PROTEIN COUPLED RECEPTOR"/>
    <property type="match status" value="1"/>
</dbReference>
<dbReference type="InterPro" id="IPR000276">
    <property type="entry name" value="GPCR_Rhodpsn"/>
</dbReference>
<dbReference type="Gene3D" id="1.20.1070.10">
    <property type="entry name" value="Rhodopsin 7-helix transmembrane proteins"/>
    <property type="match status" value="1"/>
</dbReference>
<dbReference type="PRINTS" id="PR00237">
    <property type="entry name" value="GPCRRHODOPSN"/>
</dbReference>
<dbReference type="GO" id="GO:0005886">
    <property type="term" value="C:plasma membrane"/>
    <property type="evidence" value="ECO:0007669"/>
    <property type="project" value="TreeGrafter"/>
</dbReference>
<dbReference type="PANTHER" id="PTHR24243:SF230">
    <property type="entry name" value="G-PROTEIN COUPLED RECEPTORS FAMILY 1 PROFILE DOMAIN-CONTAINING PROTEIN"/>
    <property type="match status" value="1"/>
</dbReference>
<keyword evidence="2 8" id="KW-0812">Transmembrane</keyword>
<dbReference type="OrthoDB" id="6285674at2759"/>
<evidence type="ECO:0000256" key="4">
    <source>
        <dbReference type="ARBA" id="ARBA00023040"/>
    </source>
</evidence>
<evidence type="ECO:0000256" key="9">
    <source>
        <dbReference type="SAM" id="MobiDB-lite"/>
    </source>
</evidence>
<dbReference type="GO" id="GO:0004930">
    <property type="term" value="F:G protein-coupled receptor activity"/>
    <property type="evidence" value="ECO:0007669"/>
    <property type="project" value="UniProtKB-KW"/>
</dbReference>
<evidence type="ECO:0000256" key="8">
    <source>
        <dbReference type="RuleBase" id="RU000688"/>
    </source>
</evidence>
<comment type="similarity">
    <text evidence="8">Belongs to the G-protein coupled receptor 1 family.</text>
</comment>
<dbReference type="Proteomes" id="UP000749559">
    <property type="component" value="Unassembled WGS sequence"/>
</dbReference>
<feature type="region of interest" description="Disordered" evidence="9">
    <location>
        <begin position="501"/>
        <end position="539"/>
    </location>
</feature>
<dbReference type="SUPFAM" id="SSF81321">
    <property type="entry name" value="Family A G protein-coupled receptor-like"/>
    <property type="match status" value="1"/>
</dbReference>
<comment type="caution">
    <text evidence="11">The sequence shown here is derived from an EMBL/GenBank/DDBJ whole genome shotgun (WGS) entry which is preliminary data.</text>
</comment>
<dbReference type="PROSITE" id="PS00237">
    <property type="entry name" value="G_PROTEIN_RECEP_F1_1"/>
    <property type="match status" value="1"/>
</dbReference>
<keyword evidence="6 8" id="KW-0675">Receptor</keyword>
<evidence type="ECO:0000256" key="6">
    <source>
        <dbReference type="ARBA" id="ARBA00023170"/>
    </source>
</evidence>
<gene>
    <name evidence="11" type="ORF">OFUS_LOCUS3307</name>
</gene>
<feature type="transmembrane region" description="Helical" evidence="10">
    <location>
        <begin position="183"/>
        <end position="201"/>
    </location>
</feature>
<protein>
    <submittedName>
        <fullName evidence="11">Uncharacterized protein</fullName>
    </submittedName>
</protein>
<feature type="transmembrane region" description="Helical" evidence="10">
    <location>
        <begin position="98"/>
        <end position="120"/>
    </location>
</feature>
<proteinExistence type="inferred from homology"/>
<evidence type="ECO:0000256" key="5">
    <source>
        <dbReference type="ARBA" id="ARBA00023136"/>
    </source>
</evidence>
<evidence type="ECO:0000313" key="12">
    <source>
        <dbReference type="Proteomes" id="UP000749559"/>
    </source>
</evidence>
<feature type="compositionally biased region" description="Basic residues" evidence="9">
    <location>
        <begin position="510"/>
        <end position="520"/>
    </location>
</feature>
<dbReference type="PROSITE" id="PS50262">
    <property type="entry name" value="G_PROTEIN_RECEP_F1_2"/>
    <property type="match status" value="1"/>
</dbReference>
<feature type="transmembrane region" description="Helical" evidence="10">
    <location>
        <begin position="140"/>
        <end position="162"/>
    </location>
</feature>
<keyword evidence="3 10" id="KW-1133">Transmembrane helix</keyword>
<dbReference type="Pfam" id="PF00001">
    <property type="entry name" value="7tm_1"/>
    <property type="match status" value="1"/>
</dbReference>
<keyword evidence="4 8" id="KW-0297">G-protein coupled receptor</keyword>
<dbReference type="InterPro" id="IPR017452">
    <property type="entry name" value="GPCR_Rhodpsn_7TM"/>
</dbReference>
<evidence type="ECO:0000256" key="10">
    <source>
        <dbReference type="SAM" id="Phobius"/>
    </source>
</evidence>
<evidence type="ECO:0000256" key="7">
    <source>
        <dbReference type="ARBA" id="ARBA00023224"/>
    </source>
</evidence>
<dbReference type="EMBL" id="CAIIXF020000001">
    <property type="protein sequence ID" value="CAH1776093.1"/>
    <property type="molecule type" value="Genomic_DNA"/>
</dbReference>
<sequence>MEHLIFIKRNRVASGYLNETTYNCTDVNNNITYTCEDVNISLTNKTRTDVFVIPDIYATTQKLLFFSLTVMIPLGIIFNVLSIVTFMSRRMRQQSSYWYLAMLGVADILVLVTEIFRAWLPSISVNWFNENIVLCASVMYLSMIGRFLSGWLIALFTLERFVVILRPLQQKKISIPSLARRNIAVLTSIGALLCIYIFFMIEVRSAKDQYVCNSKAGLKEVYLNLTRVFIVLSTFLPALIICLLNAATIYELVSFRNERPEMMDGGRQAASDRNKITVMLITVSTCFVILTTPYQVYWFYNTSTKFTSAYGQIYSRSILAIIRVFYTLNFVINFLLYNIVGTKFRRELHRILCCNKLSSNNMDYISTGRTRSVSLHAIFKKHSTTSTISMSSTQRPSKISISSISQFLTSKGFTRKSSSAVQTKNNENNTTNGFPGNPISLDTSQNDECNQGRRFSRKLSSVEQIKNDERTMSRRFSRKRSSVCDVQCDNKNIARRYSRKPSLAEELRSTHMKNSTRRYSKTQNSIKEPNSTKTRKNAVSVIEEQNV</sequence>
<comment type="subcellular location">
    <subcellularLocation>
        <location evidence="1">Membrane</location>
        <topology evidence="1">Multi-pass membrane protein</topology>
    </subcellularLocation>
</comment>
<organism evidence="11 12">
    <name type="scientific">Owenia fusiformis</name>
    <name type="common">Polychaete worm</name>
    <dbReference type="NCBI Taxonomy" id="6347"/>
    <lineage>
        <taxon>Eukaryota</taxon>
        <taxon>Metazoa</taxon>
        <taxon>Spiralia</taxon>
        <taxon>Lophotrochozoa</taxon>
        <taxon>Annelida</taxon>
        <taxon>Polychaeta</taxon>
        <taxon>Sedentaria</taxon>
        <taxon>Canalipalpata</taxon>
        <taxon>Sabellida</taxon>
        <taxon>Oweniida</taxon>
        <taxon>Oweniidae</taxon>
        <taxon>Owenia</taxon>
    </lineage>
</organism>
<dbReference type="CDD" id="cd14978">
    <property type="entry name" value="7tmA_FMRFamide_R-like"/>
    <property type="match status" value="1"/>
</dbReference>
<keyword evidence="7 8" id="KW-0807">Transducer</keyword>
<name>A0A8J1TQ61_OWEFU</name>
<feature type="compositionally biased region" description="Polar residues" evidence="9">
    <location>
        <begin position="521"/>
        <end position="532"/>
    </location>
</feature>
<evidence type="ECO:0000256" key="1">
    <source>
        <dbReference type="ARBA" id="ARBA00004141"/>
    </source>
</evidence>